<evidence type="ECO:0000313" key="1">
    <source>
        <dbReference type="EMBL" id="CAH0562163.1"/>
    </source>
</evidence>
<sequence>MCQNIALAEETNELRDNCINCFTTASRANNNQPRITEIADCAELYLTDTRYDRCVLEITSATQFNNGDCVAGYCDFVRCIRRVNSDLLIANCYASASEDNTAELEEDQVTLYKNITSCILAVTRCSRINPITGQPQTNRISITTKDKWGKPITTTLPLYNSLQINRAGDLRIVAFPGNTKIASYFCAYEFNLRESTWLNYTC</sequence>
<dbReference type="EMBL" id="OV121139">
    <property type="protein sequence ID" value="CAH0562163.1"/>
    <property type="molecule type" value="Genomic_DNA"/>
</dbReference>
<organism evidence="1 2">
    <name type="scientific">Brassicogethes aeneus</name>
    <name type="common">Rape pollen beetle</name>
    <name type="synonym">Meligethes aeneus</name>
    <dbReference type="NCBI Taxonomy" id="1431903"/>
    <lineage>
        <taxon>Eukaryota</taxon>
        <taxon>Metazoa</taxon>
        <taxon>Ecdysozoa</taxon>
        <taxon>Arthropoda</taxon>
        <taxon>Hexapoda</taxon>
        <taxon>Insecta</taxon>
        <taxon>Pterygota</taxon>
        <taxon>Neoptera</taxon>
        <taxon>Endopterygota</taxon>
        <taxon>Coleoptera</taxon>
        <taxon>Polyphaga</taxon>
        <taxon>Cucujiformia</taxon>
        <taxon>Nitidulidae</taxon>
        <taxon>Meligethinae</taxon>
        <taxon>Brassicogethes</taxon>
    </lineage>
</organism>
<gene>
    <name evidence="1" type="ORF">MELIAE_LOCUS11362</name>
</gene>
<name>A0A9P0BFJ9_BRAAE</name>
<evidence type="ECO:0000313" key="2">
    <source>
        <dbReference type="Proteomes" id="UP001154078"/>
    </source>
</evidence>
<dbReference type="OrthoDB" id="6752508at2759"/>
<reference evidence="1" key="1">
    <citation type="submission" date="2021-12" db="EMBL/GenBank/DDBJ databases">
        <authorList>
            <person name="King R."/>
        </authorList>
    </citation>
    <scope>NUCLEOTIDE SEQUENCE</scope>
</reference>
<proteinExistence type="predicted"/>
<accession>A0A9P0BFJ9</accession>
<dbReference type="AlphaFoldDB" id="A0A9P0BFJ9"/>
<dbReference type="Proteomes" id="UP001154078">
    <property type="component" value="Chromosome 8"/>
</dbReference>
<protein>
    <submittedName>
        <fullName evidence="1">Uncharacterized protein</fullName>
    </submittedName>
</protein>
<keyword evidence="2" id="KW-1185">Reference proteome</keyword>